<organism evidence="2 3">
    <name type="scientific">Kineosporia corallincola</name>
    <dbReference type="NCBI Taxonomy" id="2835133"/>
    <lineage>
        <taxon>Bacteria</taxon>
        <taxon>Bacillati</taxon>
        <taxon>Actinomycetota</taxon>
        <taxon>Actinomycetes</taxon>
        <taxon>Kineosporiales</taxon>
        <taxon>Kineosporiaceae</taxon>
        <taxon>Kineosporia</taxon>
    </lineage>
</organism>
<dbReference type="RefSeq" id="WP_214157296.1">
    <property type="nucleotide sequence ID" value="NZ_JAHBAY010000007.1"/>
</dbReference>
<sequence>MPEILSGGGVNEVWRDGARVLRPAGPWTPRVHGLLRHLRAQGFTAAPAPHGLSADGREVLDFLPGDVSNYPLTPAAASSRALVSAARLLRGYHDSTVGYLPGDGWMFPPRPPAEVVCHGDFAPHNCVMDGEEVVGIIDFDTAHPGPRLWDVAYAVYRWAPLTAAEEGFGTVAEQAVRARMFCDAYGLDVAGRAALVDQAIARLHDLVAFMRAQAAAGSRAFAAHLADGHHLLYRGDAAYLERERAGFEEHLLGP</sequence>
<dbReference type="Gene3D" id="3.90.1200.10">
    <property type="match status" value="1"/>
</dbReference>
<name>A0ABS5TIW3_9ACTN</name>
<reference evidence="2 3" key="1">
    <citation type="submission" date="2021-05" db="EMBL/GenBank/DDBJ databases">
        <title>Kineosporia and Streptomyces sp. nov. two new marine actinobacteria isolated from Coral.</title>
        <authorList>
            <person name="Buangrab K."/>
            <person name="Sutthacheep M."/>
            <person name="Yeemin T."/>
            <person name="Harunari E."/>
            <person name="Igarashi Y."/>
            <person name="Kanchanasin P."/>
            <person name="Tanasupawat S."/>
            <person name="Phongsopitanun W."/>
        </authorList>
    </citation>
    <scope>NUCLEOTIDE SEQUENCE [LARGE SCALE GENOMIC DNA]</scope>
    <source>
        <strain evidence="2 3">J2-2</strain>
    </source>
</reference>
<keyword evidence="3" id="KW-1185">Reference proteome</keyword>
<dbReference type="Proteomes" id="UP001197247">
    <property type="component" value="Unassembled WGS sequence"/>
</dbReference>
<gene>
    <name evidence="2" type="ORF">KIH74_18925</name>
</gene>
<dbReference type="EMBL" id="JAHBAY010000007">
    <property type="protein sequence ID" value="MBT0771020.1"/>
    <property type="molecule type" value="Genomic_DNA"/>
</dbReference>
<dbReference type="SUPFAM" id="SSF56112">
    <property type="entry name" value="Protein kinase-like (PK-like)"/>
    <property type="match status" value="1"/>
</dbReference>
<evidence type="ECO:0000313" key="2">
    <source>
        <dbReference type="EMBL" id="MBT0771020.1"/>
    </source>
</evidence>
<feature type="domain" description="Aminoglycoside phosphotransferase" evidence="1">
    <location>
        <begin position="107"/>
        <end position="159"/>
    </location>
</feature>
<comment type="caution">
    <text evidence="2">The sequence shown here is derived from an EMBL/GenBank/DDBJ whole genome shotgun (WGS) entry which is preliminary data.</text>
</comment>
<protein>
    <submittedName>
        <fullName evidence="2">Aminoglycoside phosphotransferase family protein</fullName>
    </submittedName>
</protein>
<dbReference type="InterPro" id="IPR002575">
    <property type="entry name" value="Aminoglycoside_PTrfase"/>
</dbReference>
<evidence type="ECO:0000259" key="1">
    <source>
        <dbReference type="Pfam" id="PF01636"/>
    </source>
</evidence>
<evidence type="ECO:0000313" key="3">
    <source>
        <dbReference type="Proteomes" id="UP001197247"/>
    </source>
</evidence>
<accession>A0ABS5TIW3</accession>
<dbReference type="InterPro" id="IPR011009">
    <property type="entry name" value="Kinase-like_dom_sf"/>
</dbReference>
<dbReference type="Pfam" id="PF01636">
    <property type="entry name" value="APH"/>
    <property type="match status" value="1"/>
</dbReference>
<proteinExistence type="predicted"/>